<dbReference type="EMBL" id="BMAW01016772">
    <property type="protein sequence ID" value="GFT50768.1"/>
    <property type="molecule type" value="Genomic_DNA"/>
</dbReference>
<protein>
    <submittedName>
        <fullName evidence="3">Uncharacterized protein</fullName>
    </submittedName>
</protein>
<comment type="caution">
    <text evidence="3">The sequence shown here is derived from an EMBL/GenBank/DDBJ whole genome shotgun (WGS) entry which is preliminary data.</text>
</comment>
<keyword evidence="4" id="KW-1185">Reference proteome</keyword>
<evidence type="ECO:0000313" key="3">
    <source>
        <dbReference type="EMBL" id="GFU23677.1"/>
    </source>
</evidence>
<reference evidence="3" key="1">
    <citation type="submission" date="2020-08" db="EMBL/GenBank/DDBJ databases">
        <title>Multicomponent nature underlies the extraordinary mechanical properties of spider dragline silk.</title>
        <authorList>
            <person name="Kono N."/>
            <person name="Nakamura H."/>
            <person name="Mori M."/>
            <person name="Yoshida Y."/>
            <person name="Ohtoshi R."/>
            <person name="Malay A.D."/>
            <person name="Moran D.A.P."/>
            <person name="Tomita M."/>
            <person name="Numata K."/>
            <person name="Arakawa K."/>
        </authorList>
    </citation>
    <scope>NUCLEOTIDE SEQUENCE</scope>
</reference>
<evidence type="ECO:0000313" key="2">
    <source>
        <dbReference type="EMBL" id="GFT50768.1"/>
    </source>
</evidence>
<dbReference type="OrthoDB" id="6495616at2759"/>
<gene>
    <name evidence="2" type="ORF">NPIL_581631</name>
    <name evidence="3" type="ORF">NPIL_691701</name>
</gene>
<sequence length="81" mass="9121">MAPKKGDTSEHEASEPPTPQKRKMNAKVPLPSDHSRKEQNLHLPKIPQPASKTRCRMSACKSNSARMKCTICKVFLCMQED</sequence>
<feature type="region of interest" description="Disordered" evidence="1">
    <location>
        <begin position="1"/>
        <end position="54"/>
    </location>
</feature>
<accession>A0A8X6UIC9</accession>
<name>A0A8X6UIC9_NEPPI</name>
<organism evidence="3 4">
    <name type="scientific">Nephila pilipes</name>
    <name type="common">Giant wood spider</name>
    <name type="synonym">Nephila maculata</name>
    <dbReference type="NCBI Taxonomy" id="299642"/>
    <lineage>
        <taxon>Eukaryota</taxon>
        <taxon>Metazoa</taxon>
        <taxon>Ecdysozoa</taxon>
        <taxon>Arthropoda</taxon>
        <taxon>Chelicerata</taxon>
        <taxon>Arachnida</taxon>
        <taxon>Araneae</taxon>
        <taxon>Araneomorphae</taxon>
        <taxon>Entelegynae</taxon>
        <taxon>Araneoidea</taxon>
        <taxon>Nephilidae</taxon>
        <taxon>Nephila</taxon>
    </lineage>
</organism>
<dbReference type="AlphaFoldDB" id="A0A8X6UIC9"/>
<evidence type="ECO:0000256" key="1">
    <source>
        <dbReference type="SAM" id="MobiDB-lite"/>
    </source>
</evidence>
<feature type="compositionally biased region" description="Basic and acidic residues" evidence="1">
    <location>
        <begin position="1"/>
        <end position="14"/>
    </location>
</feature>
<evidence type="ECO:0000313" key="4">
    <source>
        <dbReference type="Proteomes" id="UP000887013"/>
    </source>
</evidence>
<dbReference type="Proteomes" id="UP000887013">
    <property type="component" value="Unassembled WGS sequence"/>
</dbReference>
<dbReference type="EMBL" id="BMAW01032017">
    <property type="protein sequence ID" value="GFU23677.1"/>
    <property type="molecule type" value="Genomic_DNA"/>
</dbReference>
<proteinExistence type="predicted"/>